<dbReference type="Proteomes" id="UP001597308">
    <property type="component" value="Unassembled WGS sequence"/>
</dbReference>
<dbReference type="InterPro" id="IPR010992">
    <property type="entry name" value="IHF-like_DNA-bd_dom_sf"/>
</dbReference>
<evidence type="ECO:0000313" key="5">
    <source>
        <dbReference type="EMBL" id="MFD1703704.1"/>
    </source>
</evidence>
<organism evidence="5 6">
    <name type="scientific">Methylopila henanensis</name>
    <dbReference type="NCBI Taxonomy" id="873516"/>
    <lineage>
        <taxon>Bacteria</taxon>
        <taxon>Pseudomonadati</taxon>
        <taxon>Pseudomonadota</taxon>
        <taxon>Alphaproteobacteria</taxon>
        <taxon>Hyphomicrobiales</taxon>
        <taxon>Methylopilaceae</taxon>
        <taxon>Methylopila</taxon>
    </lineage>
</organism>
<evidence type="ECO:0000256" key="4">
    <source>
        <dbReference type="RuleBase" id="RU003939"/>
    </source>
</evidence>
<dbReference type="PANTHER" id="PTHR33175:SF3">
    <property type="entry name" value="DNA-BINDING PROTEIN HU-BETA"/>
    <property type="match status" value="1"/>
</dbReference>
<dbReference type="SMART" id="SM00411">
    <property type="entry name" value="BHL"/>
    <property type="match status" value="1"/>
</dbReference>
<dbReference type="PANTHER" id="PTHR33175">
    <property type="entry name" value="DNA-BINDING PROTEIN HU"/>
    <property type="match status" value="1"/>
</dbReference>
<proteinExistence type="inferred from homology"/>
<reference evidence="6" key="1">
    <citation type="journal article" date="2019" name="Int. J. Syst. Evol. Microbiol.">
        <title>The Global Catalogue of Microorganisms (GCM) 10K type strain sequencing project: providing services to taxonomists for standard genome sequencing and annotation.</title>
        <authorList>
            <consortium name="The Broad Institute Genomics Platform"/>
            <consortium name="The Broad Institute Genome Sequencing Center for Infectious Disease"/>
            <person name="Wu L."/>
            <person name="Ma J."/>
        </authorList>
    </citation>
    <scope>NUCLEOTIDE SEQUENCE [LARGE SCALE GENOMIC DNA]</scope>
    <source>
        <strain evidence="6">KCTC 23707</strain>
    </source>
</reference>
<keyword evidence="6" id="KW-1185">Reference proteome</keyword>
<dbReference type="Gene3D" id="4.10.520.10">
    <property type="entry name" value="IHF-like DNA-binding proteins"/>
    <property type="match status" value="1"/>
</dbReference>
<evidence type="ECO:0000313" key="6">
    <source>
        <dbReference type="Proteomes" id="UP001597308"/>
    </source>
</evidence>
<comment type="caution">
    <text evidence="5">The sequence shown here is derived from an EMBL/GenBank/DDBJ whole genome shotgun (WGS) entry which is preliminary data.</text>
</comment>
<dbReference type="SUPFAM" id="SSF47729">
    <property type="entry name" value="IHF-like DNA-binding proteins"/>
    <property type="match status" value="1"/>
</dbReference>
<keyword evidence="2" id="KW-0226">DNA condensation</keyword>
<protein>
    <submittedName>
        <fullName evidence="5">HU family DNA-binding protein</fullName>
    </submittedName>
</protein>
<dbReference type="RefSeq" id="WP_378799799.1">
    <property type="nucleotide sequence ID" value="NZ_JBHUER010000008.1"/>
</dbReference>
<dbReference type="Pfam" id="PF00216">
    <property type="entry name" value="Bac_DNA_binding"/>
    <property type="match status" value="1"/>
</dbReference>
<dbReference type="InterPro" id="IPR000119">
    <property type="entry name" value="Hist_DNA-bd"/>
</dbReference>
<evidence type="ECO:0000256" key="3">
    <source>
        <dbReference type="ARBA" id="ARBA00023125"/>
    </source>
</evidence>
<dbReference type="GO" id="GO:0003677">
    <property type="term" value="F:DNA binding"/>
    <property type="evidence" value="ECO:0007669"/>
    <property type="project" value="UniProtKB-KW"/>
</dbReference>
<accession>A0ABW4K8X8</accession>
<dbReference type="EMBL" id="JBHUER010000008">
    <property type="protein sequence ID" value="MFD1703704.1"/>
    <property type="molecule type" value="Genomic_DNA"/>
</dbReference>
<evidence type="ECO:0000256" key="1">
    <source>
        <dbReference type="ARBA" id="ARBA00010529"/>
    </source>
</evidence>
<sequence length="98" mass="10592">MSDNLGKVTRRDLADAVVKTTGVPRAEALKVMDATFNLIAEALDQGRIVNIRGFGAFDMRETPARTRVDRSGATVEVPAGRRARLKLATARPVKDAAE</sequence>
<dbReference type="CDD" id="cd13832">
    <property type="entry name" value="IHF"/>
    <property type="match status" value="1"/>
</dbReference>
<gene>
    <name evidence="5" type="ORF">ACFSCV_11900</name>
</gene>
<evidence type="ECO:0000256" key="2">
    <source>
        <dbReference type="ARBA" id="ARBA00023067"/>
    </source>
</evidence>
<name>A0ABW4K8X8_9HYPH</name>
<comment type="similarity">
    <text evidence="1 4">Belongs to the bacterial histone-like protein family.</text>
</comment>
<keyword evidence="3 5" id="KW-0238">DNA-binding</keyword>